<feature type="compositionally biased region" description="Low complexity" evidence="2">
    <location>
        <begin position="81"/>
        <end position="112"/>
    </location>
</feature>
<feature type="compositionally biased region" description="Polar residues" evidence="2">
    <location>
        <begin position="158"/>
        <end position="171"/>
    </location>
</feature>
<evidence type="ECO:0000313" key="4">
    <source>
        <dbReference type="Proteomes" id="UP000360750"/>
    </source>
</evidence>
<dbReference type="Pfam" id="PF19844">
    <property type="entry name" value="DUF6319"/>
    <property type="match status" value="1"/>
</dbReference>
<dbReference type="EMBL" id="CAACYD010000005">
    <property type="protein sequence ID" value="VFA81619.1"/>
    <property type="molecule type" value="Genomic_DNA"/>
</dbReference>
<feature type="coiled-coil region" evidence="1">
    <location>
        <begin position="220"/>
        <end position="247"/>
    </location>
</feature>
<dbReference type="Proteomes" id="UP000360750">
    <property type="component" value="Unassembled WGS sequence"/>
</dbReference>
<evidence type="ECO:0000256" key="1">
    <source>
        <dbReference type="SAM" id="Coils"/>
    </source>
</evidence>
<dbReference type="AlphaFoldDB" id="A0ABD7UYN2"/>
<protein>
    <recommendedName>
        <fullName evidence="5">Translation initiation factor</fullName>
    </recommendedName>
</protein>
<feature type="region of interest" description="Disordered" evidence="2">
    <location>
        <begin position="61"/>
        <end position="171"/>
    </location>
</feature>
<dbReference type="RefSeq" id="WP_006901774.1">
    <property type="nucleotide sequence ID" value="NZ_CAACYD010000005.1"/>
</dbReference>
<organism evidence="3 4">
    <name type="scientific">Gordonia paraffinivorans</name>
    <dbReference type="NCBI Taxonomy" id="175628"/>
    <lineage>
        <taxon>Bacteria</taxon>
        <taxon>Bacillati</taxon>
        <taxon>Actinomycetota</taxon>
        <taxon>Actinomycetes</taxon>
        <taxon>Mycobacteriales</taxon>
        <taxon>Gordoniaceae</taxon>
        <taxon>Gordonia</taxon>
    </lineage>
</organism>
<sequence length="251" mass="25910">MEPVNAQRKAGLTSDDLHSLSAGLDAGKRVTVYLRDPIPALGIDAGTSARVISVDGTTVTVRPKGVDDQLPFEADELLLHRPSASTSTRSRASKATTAAPAPSASPRATPKAVASEPPTKPAPTDRPATTAPDRSPAAATTSTKPKPAPAKSTRRGKSTQAPVSVTVTSAGESTWTVTVSHGSKKGKATEVTADRVARAMRELGDETAIAAVDDVIESARVAAQQKIDELTRELERAKAALAHLDAGTGEN</sequence>
<reference evidence="3 4" key="1">
    <citation type="submission" date="2019-02" db="EMBL/GenBank/DDBJ databases">
        <authorList>
            <consortium name="Pathogen Informatics"/>
        </authorList>
    </citation>
    <scope>NUCLEOTIDE SEQUENCE [LARGE SCALE GENOMIC DNA]</scope>
    <source>
        <strain evidence="3 4">3012STDY6756503</strain>
    </source>
</reference>
<comment type="caution">
    <text evidence="3">The sequence shown here is derived from an EMBL/GenBank/DDBJ whole genome shotgun (WGS) entry which is preliminary data.</text>
</comment>
<feature type="region of interest" description="Disordered" evidence="2">
    <location>
        <begin position="1"/>
        <end position="21"/>
    </location>
</feature>
<keyword evidence="1" id="KW-0175">Coiled coil</keyword>
<accession>A0ABD7UYN2</accession>
<name>A0ABD7UYN2_9ACTN</name>
<evidence type="ECO:0000313" key="3">
    <source>
        <dbReference type="EMBL" id="VFA81619.1"/>
    </source>
</evidence>
<gene>
    <name evidence="3" type="ORF">NCTC8139_00627</name>
</gene>
<proteinExistence type="predicted"/>
<dbReference type="InterPro" id="IPR046282">
    <property type="entry name" value="DUF6319"/>
</dbReference>
<evidence type="ECO:0008006" key="5">
    <source>
        <dbReference type="Google" id="ProtNLM"/>
    </source>
</evidence>
<feature type="compositionally biased region" description="Low complexity" evidence="2">
    <location>
        <begin position="125"/>
        <end position="151"/>
    </location>
</feature>
<evidence type="ECO:0000256" key="2">
    <source>
        <dbReference type="SAM" id="MobiDB-lite"/>
    </source>
</evidence>
<dbReference type="GeneID" id="60748673"/>